<keyword evidence="5" id="KW-0827">Tyrosine biosynthesis</keyword>
<evidence type="ECO:0000256" key="5">
    <source>
        <dbReference type="ARBA" id="ARBA00022498"/>
    </source>
</evidence>
<keyword evidence="14" id="KW-1185">Reference proteome</keyword>
<keyword evidence="6" id="KW-0028">Amino-acid biosynthesis</keyword>
<evidence type="ECO:0000256" key="6">
    <source>
        <dbReference type="ARBA" id="ARBA00022605"/>
    </source>
</evidence>
<dbReference type="GO" id="GO:0006571">
    <property type="term" value="P:tyrosine biosynthetic process"/>
    <property type="evidence" value="ECO:0007669"/>
    <property type="project" value="UniProtKB-UniPathway"/>
</dbReference>
<dbReference type="SUPFAM" id="SSF55021">
    <property type="entry name" value="ACT-like"/>
    <property type="match status" value="1"/>
</dbReference>
<comment type="pathway">
    <text evidence="1">Amino-acid biosynthesis; L-tyrosine biosynthesis; (4-hydroxyphenyl)pyruvate from prephenate (NAD(+) route): step 1/1.</text>
</comment>
<dbReference type="InterPro" id="IPR036291">
    <property type="entry name" value="NAD(P)-bd_dom_sf"/>
</dbReference>
<dbReference type="InterPro" id="IPR046825">
    <property type="entry name" value="PDH_C"/>
</dbReference>
<dbReference type="GO" id="GO:0004665">
    <property type="term" value="F:prephenate dehydrogenase (NADP+) activity"/>
    <property type="evidence" value="ECO:0007669"/>
    <property type="project" value="InterPro"/>
</dbReference>
<feature type="domain" description="ACT" evidence="12">
    <location>
        <begin position="292"/>
        <end position="360"/>
    </location>
</feature>
<dbReference type="GO" id="GO:0070403">
    <property type="term" value="F:NAD+ binding"/>
    <property type="evidence" value="ECO:0007669"/>
    <property type="project" value="InterPro"/>
</dbReference>
<dbReference type="Gene3D" id="3.40.50.720">
    <property type="entry name" value="NAD(P)-binding Rossmann-like Domain"/>
    <property type="match status" value="1"/>
</dbReference>
<dbReference type="EMBL" id="LSKU01000001">
    <property type="protein sequence ID" value="KXG44701.1"/>
    <property type="molecule type" value="Genomic_DNA"/>
</dbReference>
<evidence type="ECO:0000256" key="9">
    <source>
        <dbReference type="ARBA" id="ARBA00023141"/>
    </source>
</evidence>
<dbReference type="Pfam" id="PF02153">
    <property type="entry name" value="PDH_N"/>
    <property type="match status" value="1"/>
</dbReference>
<dbReference type="InterPro" id="IPR050812">
    <property type="entry name" value="Preph/Arog_dehydrog"/>
</dbReference>
<dbReference type="PROSITE" id="PS51671">
    <property type="entry name" value="ACT"/>
    <property type="match status" value="1"/>
</dbReference>
<comment type="caution">
    <text evidence="13">The sequence shown here is derived from an EMBL/GenBank/DDBJ whole genome shotgun (WGS) entry which is preliminary data.</text>
</comment>
<dbReference type="PROSITE" id="PS51176">
    <property type="entry name" value="PDH_ADH"/>
    <property type="match status" value="1"/>
</dbReference>
<comment type="catalytic activity">
    <reaction evidence="10">
        <text>prephenate + NAD(+) = 3-(4-hydroxyphenyl)pyruvate + CO2 + NADH</text>
        <dbReference type="Rhea" id="RHEA:13869"/>
        <dbReference type="ChEBI" id="CHEBI:16526"/>
        <dbReference type="ChEBI" id="CHEBI:29934"/>
        <dbReference type="ChEBI" id="CHEBI:36242"/>
        <dbReference type="ChEBI" id="CHEBI:57540"/>
        <dbReference type="ChEBI" id="CHEBI:57945"/>
        <dbReference type="EC" id="1.3.1.12"/>
    </reaction>
</comment>
<organism evidence="13 14">
    <name type="scientific">Tepidibacillus decaturensis</name>
    <dbReference type="NCBI Taxonomy" id="1413211"/>
    <lineage>
        <taxon>Bacteria</taxon>
        <taxon>Bacillati</taxon>
        <taxon>Bacillota</taxon>
        <taxon>Bacilli</taxon>
        <taxon>Bacillales</taxon>
        <taxon>Bacillaceae</taxon>
        <taxon>Tepidibacillus</taxon>
    </lineage>
</organism>
<dbReference type="InterPro" id="IPR003099">
    <property type="entry name" value="Prephen_DH"/>
</dbReference>
<feature type="domain" description="Prephenate/arogenate dehydrogenase" evidence="11">
    <location>
        <begin position="3"/>
        <end position="287"/>
    </location>
</feature>
<dbReference type="PANTHER" id="PTHR21363">
    <property type="entry name" value="PREPHENATE DEHYDROGENASE"/>
    <property type="match status" value="1"/>
</dbReference>
<comment type="similarity">
    <text evidence="2">Belongs to the prephenate/arogenate dehydrogenase family.</text>
</comment>
<keyword evidence="9" id="KW-0057">Aromatic amino acid biosynthesis</keyword>
<accession>A0A135L6R8</accession>
<evidence type="ECO:0000256" key="4">
    <source>
        <dbReference type="ARBA" id="ARBA00016891"/>
    </source>
</evidence>
<dbReference type="InterPro" id="IPR045865">
    <property type="entry name" value="ACT-like_dom_sf"/>
</dbReference>
<evidence type="ECO:0000256" key="8">
    <source>
        <dbReference type="ARBA" id="ARBA00023027"/>
    </source>
</evidence>
<keyword evidence="7" id="KW-0560">Oxidoreductase</keyword>
<evidence type="ECO:0000313" key="14">
    <source>
        <dbReference type="Proteomes" id="UP000070352"/>
    </source>
</evidence>
<dbReference type="Gene3D" id="1.10.3660.10">
    <property type="entry name" value="6-phosphogluconate dehydrogenase C-terminal like domain"/>
    <property type="match status" value="1"/>
</dbReference>
<dbReference type="InterPro" id="IPR046826">
    <property type="entry name" value="PDH_N"/>
</dbReference>
<dbReference type="FunFam" id="1.10.3660.10:FF:000003">
    <property type="entry name" value="Prephenate dehydrogenase"/>
    <property type="match status" value="1"/>
</dbReference>
<dbReference type="EC" id="1.3.1.12" evidence="3"/>
<dbReference type="Pfam" id="PF20463">
    <property type="entry name" value="PDH_C"/>
    <property type="match status" value="1"/>
</dbReference>
<evidence type="ECO:0000259" key="12">
    <source>
        <dbReference type="PROSITE" id="PS51671"/>
    </source>
</evidence>
<name>A0A135L6R8_9BACI</name>
<evidence type="ECO:0000313" key="13">
    <source>
        <dbReference type="EMBL" id="KXG44701.1"/>
    </source>
</evidence>
<dbReference type="InterPro" id="IPR002912">
    <property type="entry name" value="ACT_dom"/>
</dbReference>
<dbReference type="SUPFAM" id="SSF51735">
    <property type="entry name" value="NAD(P)-binding Rossmann-fold domains"/>
    <property type="match status" value="1"/>
</dbReference>
<evidence type="ECO:0000256" key="10">
    <source>
        <dbReference type="ARBA" id="ARBA00049260"/>
    </source>
</evidence>
<evidence type="ECO:0000256" key="7">
    <source>
        <dbReference type="ARBA" id="ARBA00023002"/>
    </source>
</evidence>
<evidence type="ECO:0000256" key="2">
    <source>
        <dbReference type="ARBA" id="ARBA00007964"/>
    </source>
</evidence>
<dbReference type="AlphaFoldDB" id="A0A135L6R8"/>
<dbReference type="InterPro" id="IPR008927">
    <property type="entry name" value="6-PGluconate_DH-like_C_sf"/>
</dbReference>
<reference evidence="13 14" key="1">
    <citation type="submission" date="2016-02" db="EMBL/GenBank/DDBJ databases">
        <title>Draft Genome for Tepidibacillus decaturensis nov. sp. Strain Z9, an Anaerobic, Moderately Thermophilic and Heterotrophic Bacterium from Deep Subsurface of the Illinois Basin, USA.</title>
        <authorList>
            <person name="Dong Y."/>
            <person name="Chang J.Y."/>
            <person name="Sanford R."/>
            <person name="Fouke B.W."/>
        </authorList>
    </citation>
    <scope>NUCLEOTIDE SEQUENCE [LARGE SCALE GENOMIC DNA]</scope>
    <source>
        <strain evidence="13 14">Z9</strain>
    </source>
</reference>
<dbReference type="STRING" id="1413211.U473_12205"/>
<dbReference type="SUPFAM" id="SSF48179">
    <property type="entry name" value="6-phosphogluconate dehydrogenase C-terminal domain-like"/>
    <property type="match status" value="1"/>
</dbReference>
<gene>
    <name evidence="13" type="ORF">U473_12205</name>
</gene>
<evidence type="ECO:0000256" key="1">
    <source>
        <dbReference type="ARBA" id="ARBA00005067"/>
    </source>
</evidence>
<evidence type="ECO:0000256" key="3">
    <source>
        <dbReference type="ARBA" id="ARBA00012068"/>
    </source>
</evidence>
<dbReference type="PANTHER" id="PTHR21363:SF0">
    <property type="entry name" value="PREPHENATE DEHYDROGENASE [NADP(+)]"/>
    <property type="match status" value="1"/>
</dbReference>
<protein>
    <recommendedName>
        <fullName evidence="4">Prephenate dehydrogenase</fullName>
        <ecNumber evidence="3">1.3.1.12</ecNumber>
    </recommendedName>
</protein>
<proteinExistence type="inferred from homology"/>
<dbReference type="RefSeq" id="WP_161937333.1">
    <property type="nucleotide sequence ID" value="NZ_LSKU01000001.1"/>
</dbReference>
<keyword evidence="8" id="KW-0520">NAD</keyword>
<sequence length="360" mass="40888">MGKQIAIIGLGLMGGSLAKALQSKWDVTITGVDQDQTTIETAMAERTIQYGLNHLETLSWEVFDLIIFCTPIEITLQWMERIDGKVKDTATVIDIGSTKGQVMQLAAKVNYDFIGGHPMVGSEKSGYIHSKGHLFENAYFILTPLEQSKEEKITLLYEMIDAIGAMPITMDAEQHDLFTAVISHVPHIIASALVHMIKEFDHKEVLIKLAAGGFKDITRIASSSPHLWQHISLSNKEKIDLVLKQLLTTIDEYKQRLREENNDYLFTYFSKAKEMRDQIVDTVNTDIPKQYALIVDIEDRPGMIAKISTLLYEHQINIKNIGIIHNREFENGCLKIILENRLDQVSAYQVLQKHEYLVFK</sequence>
<dbReference type="Proteomes" id="UP000070352">
    <property type="component" value="Unassembled WGS sequence"/>
</dbReference>
<dbReference type="UniPathway" id="UPA00122">
    <property type="reaction ID" value="UER00961"/>
</dbReference>
<dbReference type="Gene3D" id="3.30.70.260">
    <property type="match status" value="1"/>
</dbReference>
<dbReference type="FunFam" id="3.40.50.720:FF:000208">
    <property type="entry name" value="Prephenate dehydrogenase"/>
    <property type="match status" value="1"/>
</dbReference>
<dbReference type="Pfam" id="PF01842">
    <property type="entry name" value="ACT"/>
    <property type="match status" value="1"/>
</dbReference>
<evidence type="ECO:0000259" key="11">
    <source>
        <dbReference type="PROSITE" id="PS51176"/>
    </source>
</evidence>
<dbReference type="OrthoDB" id="9802008at2"/>
<dbReference type="GO" id="GO:0008977">
    <property type="term" value="F:prephenate dehydrogenase (NAD+) activity"/>
    <property type="evidence" value="ECO:0007669"/>
    <property type="project" value="UniProtKB-EC"/>
</dbReference>